<dbReference type="EMBL" id="CDMY01000472">
    <property type="protein sequence ID" value="CEM15847.1"/>
    <property type="molecule type" value="Genomic_DNA"/>
</dbReference>
<gene>
    <name evidence="2" type="ORF">Vbra_15876</name>
</gene>
<reference evidence="2 3" key="1">
    <citation type="submission" date="2014-11" db="EMBL/GenBank/DDBJ databases">
        <authorList>
            <person name="Zhu J."/>
            <person name="Qi W."/>
            <person name="Song R."/>
        </authorList>
    </citation>
    <scope>NUCLEOTIDE SEQUENCE [LARGE SCALE GENOMIC DNA]</scope>
</reference>
<dbReference type="AlphaFoldDB" id="A0A0G4FNT5"/>
<feature type="compositionally biased region" description="Basic and acidic residues" evidence="1">
    <location>
        <begin position="77"/>
        <end position="86"/>
    </location>
</feature>
<name>A0A0G4FNT5_VITBC</name>
<feature type="compositionally biased region" description="Basic and acidic residues" evidence="1">
    <location>
        <begin position="329"/>
        <end position="338"/>
    </location>
</feature>
<feature type="region of interest" description="Disordered" evidence="1">
    <location>
        <begin position="1"/>
        <end position="162"/>
    </location>
</feature>
<feature type="compositionally biased region" description="Gly residues" evidence="1">
    <location>
        <begin position="291"/>
        <end position="300"/>
    </location>
</feature>
<dbReference type="InParanoid" id="A0A0G4FNT5"/>
<organism evidence="2 3">
    <name type="scientific">Vitrella brassicaformis (strain CCMP3155)</name>
    <dbReference type="NCBI Taxonomy" id="1169540"/>
    <lineage>
        <taxon>Eukaryota</taxon>
        <taxon>Sar</taxon>
        <taxon>Alveolata</taxon>
        <taxon>Colpodellida</taxon>
        <taxon>Vitrellaceae</taxon>
        <taxon>Vitrella</taxon>
    </lineage>
</organism>
<feature type="compositionally biased region" description="Gly residues" evidence="1">
    <location>
        <begin position="97"/>
        <end position="108"/>
    </location>
</feature>
<feature type="compositionally biased region" description="Basic and acidic residues" evidence="1">
    <location>
        <begin position="27"/>
        <end position="38"/>
    </location>
</feature>
<proteinExistence type="predicted"/>
<evidence type="ECO:0000313" key="2">
    <source>
        <dbReference type="EMBL" id="CEM15847.1"/>
    </source>
</evidence>
<protein>
    <submittedName>
        <fullName evidence="2">Uncharacterized protein</fullName>
    </submittedName>
</protein>
<sequence>MTDGAALEVVPDSRDEPEAAAALQQQERQEQQEERQEERQEEPEAPTKALRWWEQPPYVKGPPAGHTTSTASNKHVHVVDADHGSERSYGTSEASGAAGGGGGVGVGPGPSAAMGAGDGGDCTGEMADRRAYSGTASPAGEVSERSGVSHTTSATSATSDTTEDSYNLLDLRNADNFTPKEIDIRNQLLDVIKMGPSYIDAAQAVLVASMRYVSTVADSTQDDIVKLEQLYHRHTHPHIHRGKGMSMEAFKQTRNEVIVSATRRAIDKLRGQKAKAKATDNNAGREEGDGGEGAGAGAGEGEWDQEEWDRARGRRGGGYGPSNGSRYPRRSERFEPYGRGRGRGGGRYSRSPRDDAEDYEHEQTQQQRAAVNNMPPGHVPYCPPPPPPPSISMMTGVGAAGYGSGGRVRGDFVPPPPPAPAPGCYNGSPPMAPGGFAASPTYHYLRQTPTHTYAATHTHLMGPPPMFAPHAPRMPAGVYRPPQPPGAPMIPGGPGVQFGMGRPPPPMP</sequence>
<dbReference type="VEuPathDB" id="CryptoDB:Vbra_15876"/>
<feature type="region of interest" description="Disordered" evidence="1">
    <location>
        <begin position="268"/>
        <end position="368"/>
    </location>
</feature>
<keyword evidence="3" id="KW-1185">Reference proteome</keyword>
<dbReference type="Proteomes" id="UP000041254">
    <property type="component" value="Unassembled WGS sequence"/>
</dbReference>
<accession>A0A0G4FNT5</accession>
<evidence type="ECO:0000313" key="3">
    <source>
        <dbReference type="Proteomes" id="UP000041254"/>
    </source>
</evidence>
<evidence type="ECO:0000256" key="1">
    <source>
        <dbReference type="SAM" id="MobiDB-lite"/>
    </source>
</evidence>
<feature type="compositionally biased region" description="Low complexity" evidence="1">
    <location>
        <begin position="151"/>
        <end position="160"/>
    </location>
</feature>